<keyword evidence="2" id="KW-1185">Reference proteome</keyword>
<evidence type="ECO:0000313" key="1">
    <source>
        <dbReference type="EMBL" id="GAA1760277.1"/>
    </source>
</evidence>
<evidence type="ECO:0000313" key="2">
    <source>
        <dbReference type="Proteomes" id="UP001501475"/>
    </source>
</evidence>
<proteinExistence type="predicted"/>
<dbReference type="InterPro" id="IPR025855">
    <property type="entry name" value="Replic_Relax"/>
</dbReference>
<reference evidence="2" key="1">
    <citation type="journal article" date="2019" name="Int. J. Syst. Evol. Microbiol.">
        <title>The Global Catalogue of Microorganisms (GCM) 10K type strain sequencing project: providing services to taxonomists for standard genome sequencing and annotation.</title>
        <authorList>
            <consortium name="The Broad Institute Genomics Platform"/>
            <consortium name="The Broad Institute Genome Sequencing Center for Infectious Disease"/>
            <person name="Wu L."/>
            <person name="Ma J."/>
        </authorList>
    </citation>
    <scope>NUCLEOTIDE SEQUENCE [LARGE SCALE GENOMIC DNA]</scope>
    <source>
        <strain evidence="2">JCM 15591</strain>
    </source>
</reference>
<gene>
    <name evidence="1" type="ORF">GCM10009810_19670</name>
</gene>
<accession>A0ABP4WU09</accession>
<name>A0ABP4WU09_9MICO</name>
<comment type="caution">
    <text evidence="1">The sequence shown here is derived from an EMBL/GenBank/DDBJ whole genome shotgun (WGS) entry which is preliminary data.</text>
</comment>
<dbReference type="EMBL" id="BAAAPN010000046">
    <property type="protein sequence ID" value="GAA1760277.1"/>
    <property type="molecule type" value="Genomic_DNA"/>
</dbReference>
<protein>
    <submittedName>
        <fullName evidence="1">Uncharacterized protein</fullName>
    </submittedName>
</protein>
<dbReference type="Pfam" id="PF13814">
    <property type="entry name" value="Replic_Relax"/>
    <property type="match status" value="1"/>
</dbReference>
<sequence length="96" mass="10613">MHGAYVDRWFIEVDLGTEHLPTLIAKCRAYQDYYLSGSETKDGQAFPLVVWACSEERRVTQLGTAVARTSSLTPQMFRYCTLDQAGDAITGMGASS</sequence>
<dbReference type="Proteomes" id="UP001501475">
    <property type="component" value="Unassembled WGS sequence"/>
</dbReference>
<organism evidence="1 2">
    <name type="scientific">Nostocoides vanveenii</name>
    <dbReference type="NCBI Taxonomy" id="330835"/>
    <lineage>
        <taxon>Bacteria</taxon>
        <taxon>Bacillati</taxon>
        <taxon>Actinomycetota</taxon>
        <taxon>Actinomycetes</taxon>
        <taxon>Micrococcales</taxon>
        <taxon>Intrasporangiaceae</taxon>
        <taxon>Nostocoides</taxon>
    </lineage>
</organism>